<evidence type="ECO:0000256" key="3">
    <source>
        <dbReference type="ARBA" id="ARBA00006801"/>
    </source>
</evidence>
<keyword evidence="9" id="KW-0805">Transcription regulation</keyword>
<evidence type="ECO:0000259" key="17">
    <source>
        <dbReference type="PROSITE" id="PS51184"/>
    </source>
</evidence>
<evidence type="ECO:0000256" key="12">
    <source>
        <dbReference type="ARBA" id="ARBA00050619"/>
    </source>
</evidence>
<keyword evidence="4" id="KW-0479">Metal-binding</keyword>
<sequence length="1030" mass="116878">MEITLESSASPQHKKISARWNPVEACRPIIDEAPVFYPTIEEFEDTLGYLAKIRPQAEPYGICRIVPPACWVPPCPLKEKDLWENAKFPTRIQPIDLLQNREPMRKKVRGRKRKRRKQSKMGAGRRTAKSGSEANVASEPEEKFGFQSGSDFTLKDFQQYAKVFKDCYFGLNDANEYGKVSDYNHWQKREPSVEDIEGEYWRIIEQPTDEVEVYYGADLETGSLGSGFPKTSSLTNNDSDRYAVSGWNLNNFPRLPGSALSFEGSDISGVLVPWLYIGMCFSSFCWHVEDHHLYSLNYLHWGDPKVWYGVPGIHAPGLEAAMRKHLPDLFEEQPNLLNELVTQLSPSILKSEGVPVHRTVQNSGEFVVTFPRAYHCGFNCGFNCAEAVNVAPVDWLVHGQNAVELYSLQCRKTSLSHDKLLFGCAQEAVCALAEATLHDKENLKYIKWSSACGKDGVLTKAIKTRINMEKERLDCLPTHLKKLRMNSEFDLFEERECFSCFYDLHLSAIGCKCSPDTYSCLNHSHLFCSCEVDQSFVLFRYTMNELGTLVEALEGEEHAILVWANRNTGLVSANPEDTCIYKQDAESYKGWKSSTYCAGTNNKSNSNIPSSSYNHISAELVHSEFHRETYSAQYGTKDCQKDIKNEEKLVMYNEDKVKEGSLDLNIDVMFVERENRFLHAAEYHHNKSVPYVGKVCYSEVRKKQDNMEPGAGCITSLEKEFSSCSRDVQNSCTLDGYKLFGVDLQMHSDSREQLNGVFKIGDIETSNASLSLTNQNFIMKNISVSVEPVNLGIVMCGKLWCSRHAIYPKGFKSRVKFLSFLDPPRICNYVSEVYDAGFLGPLFKVTMEEHPSEIFTNTSADKCWESVLLRLNHETEKLRSQGERELPPLELLKNINGHKMFGFLSPSIIQAIEALDPNHQCVEYWNHKEVVSESSESGIDDCKLSHGSSNSLSDVKTRLLGPGLRKLEQDSSRRHYDSFEEMKLVVEGLLKKANAEELSAMHKLFSSDAQFNKWRVAYVTLIEEIRKACA</sequence>
<feature type="region of interest" description="Disordered" evidence="15">
    <location>
        <begin position="101"/>
        <end position="142"/>
    </location>
</feature>
<feature type="domain" description="JmjN" evidence="16">
    <location>
        <begin position="33"/>
        <end position="74"/>
    </location>
</feature>
<comment type="cofactor">
    <cofactor evidence="1">
        <name>Fe(2+)</name>
        <dbReference type="ChEBI" id="CHEBI:29033"/>
    </cofactor>
</comment>
<dbReference type="PANTHER" id="PTHR10694">
    <property type="entry name" value="LYSINE-SPECIFIC DEMETHYLASE"/>
    <property type="match status" value="1"/>
</dbReference>
<dbReference type="Pfam" id="PF05964">
    <property type="entry name" value="FYRN"/>
    <property type="match status" value="1"/>
</dbReference>
<reference evidence="18" key="1">
    <citation type="journal article" date="2014" name="Nat. Commun.">
        <title>Genome sequence of mungbean and insights into evolution within Vigna species.</title>
        <authorList>
            <person name="Kang Y.J."/>
            <person name="Kim S.K."/>
            <person name="Kim M.Y."/>
            <person name="Lestari P."/>
            <person name="Kim K.H."/>
            <person name="Ha B.K."/>
            <person name="Jun T.H."/>
            <person name="Hwang W.J."/>
            <person name="Lee T."/>
            <person name="Lee J."/>
            <person name="Shim S."/>
            <person name="Yoon M.Y."/>
            <person name="Jang Y.E."/>
            <person name="Han K.S."/>
            <person name="Taeprayoon P."/>
            <person name="Yoon N."/>
            <person name="Somta P."/>
            <person name="Tanya P."/>
            <person name="Kim K.S."/>
            <person name="Gwag J.G."/>
            <person name="Moon J.K."/>
            <person name="Lee Y.H."/>
            <person name="Park B.S."/>
            <person name="Bombarely A."/>
            <person name="Doyle J.J."/>
            <person name="Jackson S.A."/>
            <person name="Schafleitner R."/>
            <person name="Srinives P."/>
            <person name="Varshney R.K."/>
            <person name="Lee S.H."/>
        </authorList>
    </citation>
    <scope>NUCLEOTIDE SEQUENCE [LARGE SCALE GENOMIC DNA]</scope>
    <source>
        <strain evidence="18">cv. VC1973A</strain>
    </source>
</reference>
<gene>
    <name evidence="19" type="primary">LOC106767936</name>
</gene>
<dbReference type="InterPro" id="IPR003349">
    <property type="entry name" value="JmjN"/>
</dbReference>
<dbReference type="STRING" id="3916.A0A3Q0F9V0"/>
<comment type="catalytic activity">
    <reaction evidence="13">
        <text>N(6)-methyl-L-lysyl(4)-[histone H3] + 2-oxoglutarate + O2 = L-lysyl(4)-[histone H3] + formaldehyde + succinate + CO2</text>
        <dbReference type="Rhea" id="RHEA:60220"/>
        <dbReference type="Rhea" id="RHEA-COMP:15543"/>
        <dbReference type="Rhea" id="RHEA-COMP:15547"/>
        <dbReference type="ChEBI" id="CHEBI:15379"/>
        <dbReference type="ChEBI" id="CHEBI:16526"/>
        <dbReference type="ChEBI" id="CHEBI:16810"/>
        <dbReference type="ChEBI" id="CHEBI:16842"/>
        <dbReference type="ChEBI" id="CHEBI:29969"/>
        <dbReference type="ChEBI" id="CHEBI:30031"/>
        <dbReference type="ChEBI" id="CHEBI:61929"/>
    </reaction>
    <physiologicalReaction direction="left-to-right" evidence="13">
        <dbReference type="Rhea" id="RHEA:60221"/>
    </physiologicalReaction>
</comment>
<comment type="similarity">
    <text evidence="3">Belongs to the JARID1 histone demethylase family.</text>
</comment>
<dbReference type="InterPro" id="IPR003888">
    <property type="entry name" value="FYrich_N"/>
</dbReference>
<evidence type="ECO:0000256" key="15">
    <source>
        <dbReference type="SAM" id="MobiDB-lite"/>
    </source>
</evidence>
<dbReference type="Pfam" id="PF02375">
    <property type="entry name" value="JmjN"/>
    <property type="match status" value="1"/>
</dbReference>
<protein>
    <submittedName>
        <fullName evidence="19">Lysine-specific demethylase JMJ18-like</fullName>
    </submittedName>
</protein>
<dbReference type="SUPFAM" id="SSF51197">
    <property type="entry name" value="Clavaminate synthase-like"/>
    <property type="match status" value="1"/>
</dbReference>
<dbReference type="GO" id="GO:0005634">
    <property type="term" value="C:nucleus"/>
    <property type="evidence" value="ECO:0007669"/>
    <property type="project" value="UniProtKB-SubCell"/>
</dbReference>
<dbReference type="Gene3D" id="2.60.120.650">
    <property type="entry name" value="Cupin"/>
    <property type="match status" value="1"/>
</dbReference>
<dbReference type="Gene3D" id="3.30.160.360">
    <property type="match status" value="1"/>
</dbReference>
<dbReference type="GO" id="GO:0048731">
    <property type="term" value="P:system development"/>
    <property type="evidence" value="ECO:0007669"/>
    <property type="project" value="UniProtKB-ARBA"/>
</dbReference>
<keyword evidence="10" id="KW-0804">Transcription</keyword>
<dbReference type="Proteomes" id="UP000087766">
    <property type="component" value="Chromosome 7"/>
</dbReference>
<evidence type="ECO:0000256" key="4">
    <source>
        <dbReference type="ARBA" id="ARBA00022723"/>
    </source>
</evidence>
<dbReference type="PROSITE" id="PS51184">
    <property type="entry name" value="JMJC"/>
    <property type="match status" value="1"/>
</dbReference>
<dbReference type="FunFam" id="3.30.160.360:FF:000005">
    <property type="entry name" value="Putative lysine-specific demethylase JMJ16"/>
    <property type="match status" value="1"/>
</dbReference>
<dbReference type="PANTHER" id="PTHR10694:SF144">
    <property type="entry name" value="DEMETHYLASE JMJ14-LIKE PROTEIN, PUTATIVE-RELATED"/>
    <property type="match status" value="1"/>
</dbReference>
<evidence type="ECO:0000313" key="19">
    <source>
        <dbReference type="RefSeq" id="XP_022639394.1"/>
    </source>
</evidence>
<evidence type="ECO:0000256" key="10">
    <source>
        <dbReference type="ARBA" id="ARBA00023163"/>
    </source>
</evidence>
<comment type="subcellular location">
    <subcellularLocation>
        <location evidence="2">Nucleus</location>
    </subcellularLocation>
</comment>
<dbReference type="RefSeq" id="XP_022639394.1">
    <property type="nucleotide sequence ID" value="XM_022783673.1"/>
</dbReference>
<dbReference type="GO" id="GO:0051093">
    <property type="term" value="P:negative regulation of developmental process"/>
    <property type="evidence" value="ECO:0007669"/>
    <property type="project" value="UniProtKB-ARBA"/>
</dbReference>
<dbReference type="InterPro" id="IPR004198">
    <property type="entry name" value="Znf_C5HC2"/>
</dbReference>
<keyword evidence="5" id="KW-0156">Chromatin regulator</keyword>
<dbReference type="PROSITE" id="PS51543">
    <property type="entry name" value="FYRC"/>
    <property type="match status" value="1"/>
</dbReference>
<evidence type="ECO:0000256" key="1">
    <source>
        <dbReference type="ARBA" id="ARBA00001954"/>
    </source>
</evidence>
<keyword evidence="6" id="KW-0223">Dioxygenase</keyword>
<comment type="catalytic activity">
    <reaction evidence="14">
        <text>N(6),N(6),N(6)-trimethyl-L-lysyl(4)-[histone H3] + 2-oxoglutarate + O2 = N(6),N(6)-dimethyl-L-lysyl(4)-[histone H3] + formaldehyde + succinate + CO2</text>
        <dbReference type="Rhea" id="RHEA:60212"/>
        <dbReference type="Rhea" id="RHEA-COMP:15537"/>
        <dbReference type="Rhea" id="RHEA-COMP:15540"/>
        <dbReference type="ChEBI" id="CHEBI:15379"/>
        <dbReference type="ChEBI" id="CHEBI:16526"/>
        <dbReference type="ChEBI" id="CHEBI:16810"/>
        <dbReference type="ChEBI" id="CHEBI:16842"/>
        <dbReference type="ChEBI" id="CHEBI:30031"/>
        <dbReference type="ChEBI" id="CHEBI:61961"/>
        <dbReference type="ChEBI" id="CHEBI:61976"/>
    </reaction>
    <physiologicalReaction direction="left-to-right" evidence="14">
        <dbReference type="Rhea" id="RHEA:60213"/>
    </physiologicalReaction>
</comment>
<dbReference type="Pfam" id="PF02373">
    <property type="entry name" value="JmjC"/>
    <property type="match status" value="1"/>
</dbReference>
<dbReference type="AlphaFoldDB" id="A0A3Q0F9V0"/>
<dbReference type="GO" id="GO:0048589">
    <property type="term" value="P:developmental growth"/>
    <property type="evidence" value="ECO:0007669"/>
    <property type="project" value="UniProtKB-ARBA"/>
</dbReference>
<evidence type="ECO:0000256" key="13">
    <source>
        <dbReference type="ARBA" id="ARBA00050935"/>
    </source>
</evidence>
<reference evidence="19" key="2">
    <citation type="submission" date="2025-08" db="UniProtKB">
        <authorList>
            <consortium name="RefSeq"/>
        </authorList>
    </citation>
    <scope>IDENTIFICATION</scope>
    <source>
        <tissue evidence="19">Leaf</tissue>
    </source>
</reference>
<accession>A0A3Q0F9V0</accession>
<dbReference type="InterPro" id="IPR003347">
    <property type="entry name" value="JmjC_dom"/>
</dbReference>
<dbReference type="SMART" id="SM00558">
    <property type="entry name" value="JmjC"/>
    <property type="match status" value="1"/>
</dbReference>
<feature type="domain" description="JmjC" evidence="17">
    <location>
        <begin position="241"/>
        <end position="407"/>
    </location>
</feature>
<dbReference type="GeneID" id="106767936"/>
<dbReference type="SMART" id="SM00541">
    <property type="entry name" value="FYRN"/>
    <property type="match status" value="1"/>
</dbReference>
<evidence type="ECO:0000256" key="6">
    <source>
        <dbReference type="ARBA" id="ARBA00022964"/>
    </source>
</evidence>
<keyword evidence="8" id="KW-0408">Iron</keyword>
<dbReference type="SMART" id="SM00542">
    <property type="entry name" value="FYRC"/>
    <property type="match status" value="1"/>
</dbReference>
<name>A0A3Q0F9V0_VIGRR</name>
<dbReference type="PROSITE" id="PS51542">
    <property type="entry name" value="FYRN"/>
    <property type="match status" value="1"/>
</dbReference>
<dbReference type="GO" id="GO:0000785">
    <property type="term" value="C:chromatin"/>
    <property type="evidence" value="ECO:0007669"/>
    <property type="project" value="TreeGrafter"/>
</dbReference>
<proteinExistence type="inferred from homology"/>
<dbReference type="OrthoDB" id="1678912at2759"/>
<evidence type="ECO:0000313" key="18">
    <source>
        <dbReference type="Proteomes" id="UP000087766"/>
    </source>
</evidence>
<dbReference type="Pfam" id="PF05965">
    <property type="entry name" value="FYRC"/>
    <property type="match status" value="1"/>
</dbReference>
<dbReference type="InterPro" id="IPR003889">
    <property type="entry name" value="FYrich_C"/>
</dbReference>
<comment type="catalytic activity">
    <reaction evidence="12">
        <text>N(6),N(6)-dimethyl-L-lysyl(4)-[histone H3] + 2-oxoglutarate + O2 = N(6)-methyl-L-lysyl(4)-[histone H3] + formaldehyde + succinate + CO2</text>
        <dbReference type="Rhea" id="RHEA:60216"/>
        <dbReference type="Rhea" id="RHEA-COMP:15540"/>
        <dbReference type="Rhea" id="RHEA-COMP:15543"/>
        <dbReference type="ChEBI" id="CHEBI:15379"/>
        <dbReference type="ChEBI" id="CHEBI:16526"/>
        <dbReference type="ChEBI" id="CHEBI:16810"/>
        <dbReference type="ChEBI" id="CHEBI:16842"/>
        <dbReference type="ChEBI" id="CHEBI:30031"/>
        <dbReference type="ChEBI" id="CHEBI:61929"/>
        <dbReference type="ChEBI" id="CHEBI:61976"/>
    </reaction>
    <physiologicalReaction direction="left-to-right" evidence="12">
        <dbReference type="Rhea" id="RHEA:60217"/>
    </physiologicalReaction>
</comment>
<dbReference type="PROSITE" id="PS51183">
    <property type="entry name" value="JMJN"/>
    <property type="match status" value="1"/>
</dbReference>
<evidence type="ECO:0000259" key="16">
    <source>
        <dbReference type="PROSITE" id="PS51183"/>
    </source>
</evidence>
<feature type="compositionally biased region" description="Basic residues" evidence="15">
    <location>
        <begin position="104"/>
        <end position="119"/>
    </location>
</feature>
<dbReference type="KEGG" id="vra:106767936"/>
<evidence type="ECO:0000256" key="14">
    <source>
        <dbReference type="ARBA" id="ARBA00051640"/>
    </source>
</evidence>
<keyword evidence="11" id="KW-0539">Nucleus</keyword>
<dbReference type="GO" id="GO:0045814">
    <property type="term" value="P:negative regulation of gene expression, epigenetic"/>
    <property type="evidence" value="ECO:0007669"/>
    <property type="project" value="UniProtKB-ARBA"/>
</dbReference>
<evidence type="ECO:0000256" key="2">
    <source>
        <dbReference type="ARBA" id="ARBA00004123"/>
    </source>
</evidence>
<evidence type="ECO:0000256" key="8">
    <source>
        <dbReference type="ARBA" id="ARBA00023004"/>
    </source>
</evidence>
<organism evidence="18 19">
    <name type="scientific">Vigna radiata var. radiata</name>
    <name type="common">Mung bean</name>
    <name type="synonym">Phaseolus aureus</name>
    <dbReference type="NCBI Taxonomy" id="3916"/>
    <lineage>
        <taxon>Eukaryota</taxon>
        <taxon>Viridiplantae</taxon>
        <taxon>Streptophyta</taxon>
        <taxon>Embryophyta</taxon>
        <taxon>Tracheophyta</taxon>
        <taxon>Spermatophyta</taxon>
        <taxon>Magnoliopsida</taxon>
        <taxon>eudicotyledons</taxon>
        <taxon>Gunneridae</taxon>
        <taxon>Pentapetalae</taxon>
        <taxon>rosids</taxon>
        <taxon>fabids</taxon>
        <taxon>Fabales</taxon>
        <taxon>Fabaceae</taxon>
        <taxon>Papilionoideae</taxon>
        <taxon>50 kb inversion clade</taxon>
        <taxon>NPAAA clade</taxon>
        <taxon>indigoferoid/millettioid clade</taxon>
        <taxon>Phaseoleae</taxon>
        <taxon>Vigna</taxon>
    </lineage>
</organism>
<keyword evidence="7" id="KW-0560">Oxidoreductase</keyword>
<dbReference type="GO" id="GO:0034647">
    <property type="term" value="F:histone H3K4me/H3K4me2/H3K4me3 demethylase activity"/>
    <property type="evidence" value="ECO:0007669"/>
    <property type="project" value="TreeGrafter"/>
</dbReference>
<evidence type="ECO:0000256" key="7">
    <source>
        <dbReference type="ARBA" id="ARBA00023002"/>
    </source>
</evidence>
<dbReference type="SMR" id="A0A3Q0F9V0"/>
<evidence type="ECO:0000256" key="9">
    <source>
        <dbReference type="ARBA" id="ARBA00023015"/>
    </source>
</evidence>
<evidence type="ECO:0000256" key="5">
    <source>
        <dbReference type="ARBA" id="ARBA00022853"/>
    </source>
</evidence>
<dbReference type="GO" id="GO:0046872">
    <property type="term" value="F:metal ion binding"/>
    <property type="evidence" value="ECO:0007669"/>
    <property type="project" value="UniProtKB-KW"/>
</dbReference>
<keyword evidence="18" id="KW-1185">Reference proteome</keyword>
<evidence type="ECO:0000256" key="11">
    <source>
        <dbReference type="ARBA" id="ARBA00023242"/>
    </source>
</evidence>
<dbReference type="SMART" id="SM00545">
    <property type="entry name" value="JmjN"/>
    <property type="match status" value="1"/>
</dbReference>
<dbReference type="Pfam" id="PF02928">
    <property type="entry name" value="zf-C5HC2"/>
    <property type="match status" value="1"/>
</dbReference>